<evidence type="ECO:0000256" key="1">
    <source>
        <dbReference type="SAM" id="Coils"/>
    </source>
</evidence>
<dbReference type="Proteomes" id="UP000694388">
    <property type="component" value="Unplaced"/>
</dbReference>
<protein>
    <submittedName>
        <fullName evidence="2">Uncharacterized protein</fullName>
    </submittedName>
</protein>
<keyword evidence="1" id="KW-0175">Coiled coil</keyword>
<reference evidence="2" key="1">
    <citation type="submission" date="2025-08" db="UniProtKB">
        <authorList>
            <consortium name="Ensembl"/>
        </authorList>
    </citation>
    <scope>IDENTIFICATION</scope>
</reference>
<keyword evidence="3" id="KW-1185">Reference proteome</keyword>
<accession>A0A8C4Q1B8</accession>
<dbReference type="AlphaFoldDB" id="A0A8C4Q1B8"/>
<dbReference type="GeneTree" id="ENSGT00940000162689"/>
<name>A0A8C4Q1B8_EPTBU</name>
<dbReference type="Ensembl" id="ENSEBUT00000009028.1">
    <property type="protein sequence ID" value="ENSEBUP00000008523.1"/>
    <property type="gene ID" value="ENSEBUG00000005520.1"/>
</dbReference>
<feature type="coiled-coil region" evidence="1">
    <location>
        <begin position="249"/>
        <end position="319"/>
    </location>
</feature>
<feature type="coiled-coil region" evidence="1">
    <location>
        <begin position="11"/>
        <end position="206"/>
    </location>
</feature>
<proteinExistence type="predicted"/>
<sequence>MYVCLFRRHELERQEEKASVLRRELATTSEALQQVKLQKDLLENERDHLSESLSRADKRRVELETCLDEARSEESALQETLSRMSALNEGLAHEKDEVEKLLLQAEEERSSLRAAEREAERQGCTLRAEIGQAQSELRELGSRLRVRDQLLEEAEKQRQELQKDVLSLQREKEEQEEHVEQAKCQVKSLKQLVETLQKEVAQQTSLREQVFQDKEIICRKHAELGVRLTVAEREGREGFEEVTHLRCEKDELESRYFACRMEMEELENRNKQLDAELQDSRQATSKLHEELNAVKKENEEVQEQDKERFAEQLAAMENERQLTLLHAHAAQESAREVLESRRVEEMVALRKEMEEQQSAIKAEKDQLEIQLSQLQRKREDDLLFAKNDKEQALSIKEAEHDALRERLHREQRELGDLKVRLELLQTQQCARVQQFETTIGELTAELQGVRGELKLSRSKCEEFEREQDALRKEVILCDEVHFKAFGEQS</sequence>
<organism evidence="2 3">
    <name type="scientific">Eptatretus burgeri</name>
    <name type="common">Inshore hagfish</name>
    <dbReference type="NCBI Taxonomy" id="7764"/>
    <lineage>
        <taxon>Eukaryota</taxon>
        <taxon>Metazoa</taxon>
        <taxon>Chordata</taxon>
        <taxon>Craniata</taxon>
        <taxon>Vertebrata</taxon>
        <taxon>Cyclostomata</taxon>
        <taxon>Myxini</taxon>
        <taxon>Myxiniformes</taxon>
        <taxon>Myxinidae</taxon>
        <taxon>Eptatretinae</taxon>
        <taxon>Eptatretus</taxon>
    </lineage>
</organism>
<evidence type="ECO:0000313" key="2">
    <source>
        <dbReference type="Ensembl" id="ENSEBUP00000008523.1"/>
    </source>
</evidence>
<evidence type="ECO:0000313" key="3">
    <source>
        <dbReference type="Proteomes" id="UP000694388"/>
    </source>
</evidence>
<feature type="coiled-coil region" evidence="1">
    <location>
        <begin position="343"/>
        <end position="473"/>
    </location>
</feature>
<reference evidence="2" key="2">
    <citation type="submission" date="2025-09" db="UniProtKB">
        <authorList>
            <consortium name="Ensembl"/>
        </authorList>
    </citation>
    <scope>IDENTIFICATION</scope>
</reference>